<dbReference type="HOGENOM" id="CLU_707765_0_0_12"/>
<dbReference type="STRING" id="869212.Turpa_4150"/>
<evidence type="ECO:0000313" key="2">
    <source>
        <dbReference type="Proteomes" id="UP000006048"/>
    </source>
</evidence>
<proteinExistence type="predicted"/>
<evidence type="ECO:0000313" key="1">
    <source>
        <dbReference type="EMBL" id="AFM14783.1"/>
    </source>
</evidence>
<dbReference type="AlphaFoldDB" id="I4BBX6"/>
<dbReference type="Proteomes" id="UP000006048">
    <property type="component" value="Chromosome"/>
</dbReference>
<protein>
    <submittedName>
        <fullName evidence="1">Uncharacterized protein</fullName>
    </submittedName>
</protein>
<reference evidence="1 2" key="1">
    <citation type="submission" date="2012-06" db="EMBL/GenBank/DDBJ databases">
        <title>The complete chromosome of genome of Turneriella parva DSM 21527.</title>
        <authorList>
            <consortium name="US DOE Joint Genome Institute (JGI-PGF)"/>
            <person name="Lucas S."/>
            <person name="Han J."/>
            <person name="Lapidus A."/>
            <person name="Bruce D."/>
            <person name="Goodwin L."/>
            <person name="Pitluck S."/>
            <person name="Peters L."/>
            <person name="Kyrpides N."/>
            <person name="Mavromatis K."/>
            <person name="Ivanova N."/>
            <person name="Mikhailova N."/>
            <person name="Chertkov O."/>
            <person name="Detter J.C."/>
            <person name="Tapia R."/>
            <person name="Han C."/>
            <person name="Land M."/>
            <person name="Hauser L."/>
            <person name="Markowitz V."/>
            <person name="Cheng J.-F."/>
            <person name="Hugenholtz P."/>
            <person name="Woyke T."/>
            <person name="Wu D."/>
            <person name="Gronow S."/>
            <person name="Wellnitz S."/>
            <person name="Brambilla E."/>
            <person name="Klenk H.-P."/>
            <person name="Eisen J.A."/>
        </authorList>
    </citation>
    <scope>NUCLEOTIDE SEQUENCE [LARGE SCALE GENOMIC DNA]</scope>
    <source>
        <strain evidence="2">ATCC BAA-1111 / DSM 21527 / NCTC 11395 / H</strain>
    </source>
</reference>
<dbReference type="PATRIC" id="fig|869212.3.peg.4190"/>
<sequence length="390" mass="42529">MAKDFTPCPTGRRCLQVLLLNRTLRVLLVAFACSAPLGALYQEYQLAGSIAAAPGYSFATAQYRLYANEVLYRKDFLAFEYDLDSLYGDYAYAVFRNLRLGGFAKAHVFDYQNLNHIVDASTGAETKSVSLNAPFYRGAVYAEARYHELSLRYSVGAQRYELSRRETTNAALQVASPGAYLVHQVSLGYFHLSAPKPYAIQGVAAFANIEAQKLIQGDVYVWRVNGADLGNARQEVVVNELIVRGGAAPWGNAVRLMAMARAGATNFALPGHAQDIIQSFSVGGPEARYRRVAGYSFSEFRAPAFSLINLDAIVHAAGPLNLWFVADAAAFDREYNSSRFHAGAGVGFIIDLPDGVAGSRSAVFSRIEAPFFAAGGNRFQIFLGMNGQVF</sequence>
<dbReference type="EMBL" id="CP002959">
    <property type="protein sequence ID" value="AFM14783.1"/>
    <property type="molecule type" value="Genomic_DNA"/>
</dbReference>
<gene>
    <name evidence="1" type="ordered locus">Turpa_4150</name>
</gene>
<dbReference type="KEGG" id="tpx:Turpa_4150"/>
<keyword evidence="2" id="KW-1185">Reference proteome</keyword>
<name>I4BBX6_TURPD</name>
<accession>I4BBX6</accession>
<organism evidence="1 2">
    <name type="scientific">Turneriella parva (strain ATCC BAA-1111 / DSM 21527 / NCTC 11395 / H)</name>
    <name type="common">Leptospira parva</name>
    <dbReference type="NCBI Taxonomy" id="869212"/>
    <lineage>
        <taxon>Bacteria</taxon>
        <taxon>Pseudomonadati</taxon>
        <taxon>Spirochaetota</taxon>
        <taxon>Spirochaetia</taxon>
        <taxon>Leptospirales</taxon>
        <taxon>Leptospiraceae</taxon>
        <taxon>Turneriella</taxon>
    </lineage>
</organism>